<dbReference type="InterPro" id="IPR029063">
    <property type="entry name" value="SAM-dependent_MTases_sf"/>
</dbReference>
<dbReference type="PANTHER" id="PTHR43861:SF6">
    <property type="entry name" value="METHYLTRANSFERASE TYPE 11"/>
    <property type="match status" value="1"/>
</dbReference>
<reference evidence="1 2" key="1">
    <citation type="journal article" date="2016" name="Nat. Commun.">
        <title>Thousands of microbial genomes shed light on interconnected biogeochemical processes in an aquifer system.</title>
        <authorList>
            <person name="Anantharaman K."/>
            <person name="Brown C.T."/>
            <person name="Hug L.A."/>
            <person name="Sharon I."/>
            <person name="Castelle C.J."/>
            <person name="Probst A.J."/>
            <person name="Thomas B.C."/>
            <person name="Singh A."/>
            <person name="Wilkins M.J."/>
            <person name="Karaoz U."/>
            <person name="Brodie E.L."/>
            <person name="Williams K.H."/>
            <person name="Hubbard S.S."/>
            <person name="Banfield J.F."/>
        </authorList>
    </citation>
    <scope>NUCLEOTIDE SEQUENCE [LARGE SCALE GENOMIC DNA]</scope>
</reference>
<proteinExistence type="predicted"/>
<dbReference type="Pfam" id="PF13489">
    <property type="entry name" value="Methyltransf_23"/>
    <property type="match status" value="1"/>
</dbReference>
<dbReference type="AlphaFoldDB" id="A0A1G1KQ68"/>
<accession>A0A1G1KQ68</accession>
<name>A0A1G1KQ68_9BACT</name>
<comment type="caution">
    <text evidence="1">The sequence shown here is derived from an EMBL/GenBank/DDBJ whole genome shotgun (WGS) entry which is preliminary data.</text>
</comment>
<sequence>MQLIEVNCPVCQSTNYRVFSPDTLGENPPVLGYKWTPDILKRYRMVMCNICSHLYASPRLGNMYIHYKDVIDENYLANVNSRTMNAKRILPIIQRFAPRGRLLDVGCSTGDFISVAKDIYAVEGIELSRWASEITSKRGLVVRRMELNELVNSNQTYDVVTLWGVIEHMEYPREEMIRINRLLNDHGIVCLWTGDTDSIYFKILKHHWWYLMGQHIQLFSKKSMDRMMRDAGFQLIYRGIYPYTMSLEYLSILLSRYKLIGTMLKAFCRFLKIGKMQFSLRKSDEMFAIYKKTGHV</sequence>
<gene>
    <name evidence="1" type="ORF">A3G33_05225</name>
</gene>
<dbReference type="Gene3D" id="3.40.50.150">
    <property type="entry name" value="Vaccinia Virus protein VP39"/>
    <property type="match status" value="1"/>
</dbReference>
<evidence type="ECO:0000313" key="2">
    <source>
        <dbReference type="Proteomes" id="UP000178187"/>
    </source>
</evidence>
<evidence type="ECO:0000313" key="1">
    <source>
        <dbReference type="EMBL" id="OGW95036.1"/>
    </source>
</evidence>
<evidence type="ECO:0008006" key="3">
    <source>
        <dbReference type="Google" id="ProtNLM"/>
    </source>
</evidence>
<dbReference type="SUPFAM" id="SSF53335">
    <property type="entry name" value="S-adenosyl-L-methionine-dependent methyltransferases"/>
    <property type="match status" value="1"/>
</dbReference>
<protein>
    <recommendedName>
        <fullName evidence="3">Methyltransferase type 12</fullName>
    </recommendedName>
</protein>
<dbReference type="CDD" id="cd02440">
    <property type="entry name" value="AdoMet_MTases"/>
    <property type="match status" value="1"/>
</dbReference>
<dbReference type="Proteomes" id="UP000178187">
    <property type="component" value="Unassembled WGS sequence"/>
</dbReference>
<dbReference type="PANTHER" id="PTHR43861">
    <property type="entry name" value="TRANS-ACONITATE 2-METHYLTRANSFERASE-RELATED"/>
    <property type="match status" value="1"/>
</dbReference>
<dbReference type="EMBL" id="MHFR01000069">
    <property type="protein sequence ID" value="OGW95036.1"/>
    <property type="molecule type" value="Genomic_DNA"/>
</dbReference>
<organism evidence="1 2">
    <name type="scientific">Candidatus Danuiimicrobium aquiferis</name>
    <dbReference type="NCBI Taxonomy" id="1801832"/>
    <lineage>
        <taxon>Bacteria</taxon>
        <taxon>Pseudomonadati</taxon>
        <taxon>Candidatus Omnitrophota</taxon>
        <taxon>Candidatus Danuiimicrobium</taxon>
    </lineage>
</organism>